<dbReference type="EMBL" id="JAOB01000033">
    <property type="protein sequence ID" value="EUA52302.1"/>
    <property type="molecule type" value="Genomic_DNA"/>
</dbReference>
<sequence length="61" mass="6088">MVTLSSMMLLGAASPLSSLGESGTRSSGISVGSLVSGQTVIDEVASNRSSWTMTTGRGLPA</sequence>
<gene>
    <name evidence="1" type="ORF">I553_2488</name>
</gene>
<protein>
    <submittedName>
        <fullName evidence="1">Uncharacterized protein</fullName>
    </submittedName>
</protein>
<name>X8C7J5_MYCXE</name>
<evidence type="ECO:0000313" key="1">
    <source>
        <dbReference type="EMBL" id="EUA52302.1"/>
    </source>
</evidence>
<reference evidence="1" key="1">
    <citation type="submission" date="2014-01" db="EMBL/GenBank/DDBJ databases">
        <authorList>
            <person name="Brown-Elliot B."/>
            <person name="Wallace R."/>
            <person name="Lenaerts A."/>
            <person name="Ordway D."/>
            <person name="DeGroote M.A."/>
            <person name="Parker T."/>
            <person name="Sizemore C."/>
            <person name="Tallon L.J."/>
            <person name="Sadzewicz L.K."/>
            <person name="Sengamalay N."/>
            <person name="Fraser C.M."/>
            <person name="Hine E."/>
            <person name="Shefchek K.A."/>
            <person name="Das S.P."/>
            <person name="Tettelin H."/>
        </authorList>
    </citation>
    <scope>NUCLEOTIDE SEQUENCE [LARGE SCALE GENOMIC DNA]</scope>
    <source>
        <strain evidence="1">4042</strain>
    </source>
</reference>
<dbReference type="AlphaFoldDB" id="X8C7J5"/>
<comment type="caution">
    <text evidence="1">The sequence shown here is derived from an EMBL/GenBank/DDBJ whole genome shotgun (WGS) entry which is preliminary data.</text>
</comment>
<proteinExistence type="predicted"/>
<accession>X8C7J5</accession>
<organism evidence="1">
    <name type="scientific">Mycobacterium xenopi 4042</name>
    <dbReference type="NCBI Taxonomy" id="1299334"/>
    <lineage>
        <taxon>Bacteria</taxon>
        <taxon>Bacillati</taxon>
        <taxon>Actinomycetota</taxon>
        <taxon>Actinomycetes</taxon>
        <taxon>Mycobacteriales</taxon>
        <taxon>Mycobacteriaceae</taxon>
        <taxon>Mycobacterium</taxon>
    </lineage>
</organism>